<keyword evidence="4" id="KW-1185">Reference proteome</keyword>
<dbReference type="STRING" id="1218508.JG29_12620"/>
<dbReference type="EMBL" id="JXBZ01000008">
    <property type="protein sequence ID" value="KJY48850.1"/>
    <property type="molecule type" value="Genomic_DNA"/>
</dbReference>
<evidence type="ECO:0000313" key="4">
    <source>
        <dbReference type="Proteomes" id="UP000033695"/>
    </source>
</evidence>
<feature type="domain" description="GmrSD restriction endonucleases C-terminal" evidence="2">
    <location>
        <begin position="395"/>
        <end position="526"/>
    </location>
</feature>
<dbReference type="AlphaFoldDB" id="A0A0F4KR14"/>
<protein>
    <recommendedName>
        <fullName evidence="5">DUF262 domain-containing protein</fullName>
    </recommendedName>
</protein>
<dbReference type="InterPro" id="IPR004919">
    <property type="entry name" value="GmrSD_N"/>
</dbReference>
<evidence type="ECO:0000259" key="1">
    <source>
        <dbReference type="Pfam" id="PF03235"/>
    </source>
</evidence>
<organism evidence="3 4">
    <name type="scientific">Bombilactobacillus mellis</name>
    <dbReference type="NCBI Taxonomy" id="1218508"/>
    <lineage>
        <taxon>Bacteria</taxon>
        <taxon>Bacillati</taxon>
        <taxon>Bacillota</taxon>
        <taxon>Bacilli</taxon>
        <taxon>Lactobacillales</taxon>
        <taxon>Lactobacillaceae</taxon>
        <taxon>Bombilactobacillus</taxon>
    </lineage>
</organism>
<sequence length="657" mass="76374">MKADSIHLFDFLGSGKTIFEIPVFQRNYEWDKSQCEQLFNDLTIAAQNDTDHFIGAIVYVTETGNKMSHIYRIIDGQQRLTSLTLLLKALSVADEQDKDEIEEEYLTNKYLHDNNHLKLKPVDHDYEAFSSVMNGMVNVDKPSKVIDNYHLFQKLIKNSAIKSSKLYEAMNHFNMVYIELNNNPNEENPQVIFESLNSTGVSLSSSDLVRNFLLMKLNSQQQSELYKKYWVKIEQMFATKTFAEFIRHYLIVKTHVSVRKNDVYGSYKDYFISEGLNSEESLADLFKFANYYDQILNHKTKDTEFNKVLEHINVMDSKVVFPYLMLLMDLVNSGQIQREEANKLASILESYLFRLKVCQLPSNGLNNIVVGLCDLSKAHGNLRLRLLRVLKANFPDDHKLADSLIEGDIYHQRNHLAKLVLVILEEHRTKETIDFNNAQVEHILPQRLNAEWRLQINNVDKVKEQYGNTIGNLTLTKYNQEMSNNTYNEKKDFYRNSNVSLTREIAKNYDHWGREAIIDRTTKLAQELIQIFPMPNIKEVSEREITGEYTIDQTVNVTGTKPILITISENEYPVKSWRQMLVTFLNYIWNKDSHNYDLIKGNRQLGRMLFRNNFLHSVKLENGVNIETNFSATVILAIIAKISEICDITDQVSYTVK</sequence>
<dbReference type="Pfam" id="PF07510">
    <property type="entry name" value="GmrSD_C"/>
    <property type="match status" value="1"/>
</dbReference>
<dbReference type="InterPro" id="IPR011089">
    <property type="entry name" value="GmrSD_C"/>
</dbReference>
<evidence type="ECO:0008006" key="5">
    <source>
        <dbReference type="Google" id="ProtNLM"/>
    </source>
</evidence>
<feature type="domain" description="GmrSD restriction endonucleases N-terminal" evidence="1">
    <location>
        <begin position="10"/>
        <end position="214"/>
    </location>
</feature>
<evidence type="ECO:0000259" key="2">
    <source>
        <dbReference type="Pfam" id="PF07510"/>
    </source>
</evidence>
<dbReference type="HOGENOM" id="CLU_011736_2_0_9"/>
<dbReference type="OrthoDB" id="9798761at2"/>
<reference evidence="3 4" key="1">
    <citation type="submission" date="2014-12" db="EMBL/GenBank/DDBJ databases">
        <title>Comparative genomics of the lactic acid bacteria isolated from the honey bee gut.</title>
        <authorList>
            <person name="Ellegaard K.M."/>
            <person name="Tamarit D."/>
            <person name="Javelind E."/>
            <person name="Olofsson T."/>
            <person name="Andersson S.G."/>
            <person name="Vasquez A."/>
        </authorList>
    </citation>
    <scope>NUCLEOTIDE SEQUENCE [LARGE SCALE GENOMIC DNA]</scope>
    <source>
        <strain evidence="3 4">Hon2</strain>
    </source>
</reference>
<proteinExistence type="predicted"/>
<dbReference type="Pfam" id="PF03235">
    <property type="entry name" value="GmrSD_N"/>
    <property type="match status" value="1"/>
</dbReference>
<accession>A0A0F4KR14</accession>
<name>A0A0F4KR14_9LACO</name>
<dbReference type="RefSeq" id="WP_045923102.1">
    <property type="nucleotide sequence ID" value="NZ_JBHTHW010000008.1"/>
</dbReference>
<dbReference type="PATRIC" id="fig|1218508.4.peg.1250"/>
<comment type="caution">
    <text evidence="3">The sequence shown here is derived from an EMBL/GenBank/DDBJ whole genome shotgun (WGS) entry which is preliminary data.</text>
</comment>
<evidence type="ECO:0000313" key="3">
    <source>
        <dbReference type="EMBL" id="KJY48850.1"/>
    </source>
</evidence>
<dbReference type="PANTHER" id="PTHR35149:SF2">
    <property type="entry name" value="DUF262 DOMAIN-CONTAINING PROTEIN"/>
    <property type="match status" value="1"/>
</dbReference>
<dbReference type="Proteomes" id="UP000033695">
    <property type="component" value="Unassembled WGS sequence"/>
</dbReference>
<dbReference type="PANTHER" id="PTHR35149">
    <property type="entry name" value="SLL5132 PROTEIN"/>
    <property type="match status" value="1"/>
</dbReference>
<gene>
    <name evidence="3" type="ORF">JG29_12620</name>
</gene>